<accession>A0ABP7XIT6</accession>
<proteinExistence type="predicted"/>
<evidence type="ECO:0000313" key="3">
    <source>
        <dbReference type="EMBL" id="GAA4117343.1"/>
    </source>
</evidence>
<sequence>MTTRVVRWVAALVVAAGIVTVPPATPAAGAPAAASAVSPGQRDASRLAMGDASRSAARDGFDAVTWNVLYTTPARRLAPILKGFRARGVTLALMNEAGGADLTRMIRAQGWRSCAPRGQWRVAWDPTRWARDSRCRAIRLSPSTYYSMTSRRWTTTYAATIRLRDRESGLKLRTYSYHLPTHVQRPPILANRVRVSAEAMRRLHELAEHHPHADAVLAGGDDNLDERFGGRARWPLYVSQPGGLRLVQPPAGTLGRHGRRVDDFRTISLDPGRGWTAPSGGDHQAHGRAFRWHP</sequence>
<feature type="region of interest" description="Disordered" evidence="1">
    <location>
        <begin position="271"/>
        <end position="294"/>
    </location>
</feature>
<dbReference type="EMBL" id="BAAAZH010000012">
    <property type="protein sequence ID" value="GAA4117343.1"/>
    <property type="molecule type" value="Genomic_DNA"/>
</dbReference>
<keyword evidence="2" id="KW-0732">Signal</keyword>
<comment type="caution">
    <text evidence="3">The sequence shown here is derived from an EMBL/GenBank/DDBJ whole genome shotgun (WGS) entry which is preliminary data.</text>
</comment>
<dbReference type="Proteomes" id="UP001501495">
    <property type="component" value="Unassembled WGS sequence"/>
</dbReference>
<organism evidence="3 4">
    <name type="scientific">Nocardioides fonticola</name>
    <dbReference type="NCBI Taxonomy" id="450363"/>
    <lineage>
        <taxon>Bacteria</taxon>
        <taxon>Bacillati</taxon>
        <taxon>Actinomycetota</taxon>
        <taxon>Actinomycetes</taxon>
        <taxon>Propionibacteriales</taxon>
        <taxon>Nocardioidaceae</taxon>
        <taxon>Nocardioides</taxon>
    </lineage>
</organism>
<gene>
    <name evidence="3" type="ORF">GCM10022215_17860</name>
</gene>
<reference evidence="4" key="1">
    <citation type="journal article" date="2019" name="Int. J. Syst. Evol. Microbiol.">
        <title>The Global Catalogue of Microorganisms (GCM) 10K type strain sequencing project: providing services to taxonomists for standard genome sequencing and annotation.</title>
        <authorList>
            <consortium name="The Broad Institute Genomics Platform"/>
            <consortium name="The Broad Institute Genome Sequencing Center for Infectious Disease"/>
            <person name="Wu L."/>
            <person name="Ma J."/>
        </authorList>
    </citation>
    <scope>NUCLEOTIDE SEQUENCE [LARGE SCALE GENOMIC DNA]</scope>
    <source>
        <strain evidence="4">JCM 16703</strain>
    </source>
</reference>
<evidence type="ECO:0000313" key="4">
    <source>
        <dbReference type="Proteomes" id="UP001501495"/>
    </source>
</evidence>
<dbReference type="SUPFAM" id="SSF56219">
    <property type="entry name" value="DNase I-like"/>
    <property type="match status" value="1"/>
</dbReference>
<feature type="chain" id="PRO_5047398082" description="Endonuclease/exonuclease/phosphatase domain-containing protein" evidence="2">
    <location>
        <begin position="27"/>
        <end position="294"/>
    </location>
</feature>
<dbReference type="InterPro" id="IPR036691">
    <property type="entry name" value="Endo/exonu/phosph_ase_sf"/>
</dbReference>
<evidence type="ECO:0000256" key="2">
    <source>
        <dbReference type="SAM" id="SignalP"/>
    </source>
</evidence>
<dbReference type="RefSeq" id="WP_344732984.1">
    <property type="nucleotide sequence ID" value="NZ_BAAAZH010000012.1"/>
</dbReference>
<protein>
    <recommendedName>
        <fullName evidence="5">Endonuclease/exonuclease/phosphatase domain-containing protein</fullName>
    </recommendedName>
</protein>
<name>A0ABP7XIT6_9ACTN</name>
<evidence type="ECO:0008006" key="5">
    <source>
        <dbReference type="Google" id="ProtNLM"/>
    </source>
</evidence>
<keyword evidence="4" id="KW-1185">Reference proteome</keyword>
<evidence type="ECO:0000256" key="1">
    <source>
        <dbReference type="SAM" id="MobiDB-lite"/>
    </source>
</evidence>
<feature type="signal peptide" evidence="2">
    <location>
        <begin position="1"/>
        <end position="26"/>
    </location>
</feature>